<keyword evidence="3" id="KW-1185">Reference proteome</keyword>
<reference evidence="2 3" key="1">
    <citation type="submission" date="2019-11" db="EMBL/GenBank/DDBJ databases">
        <title>Comparison of genomes from free-living endosymbiotic cyanobacteria isolated from Azolla.</title>
        <authorList>
            <person name="Thiel T."/>
            <person name="Pratte B."/>
        </authorList>
    </citation>
    <scope>NUCLEOTIDE SEQUENCE [LARGE SCALE GENOMIC DNA]</scope>
    <source>
        <strain evidence="2 3">N2B</strain>
    </source>
</reference>
<organism evidence="2 3">
    <name type="scientific">Trichormus variabilis N2B</name>
    <dbReference type="NCBI Taxonomy" id="2681315"/>
    <lineage>
        <taxon>Bacteria</taxon>
        <taxon>Bacillati</taxon>
        <taxon>Cyanobacteriota</taxon>
        <taxon>Cyanophyceae</taxon>
        <taxon>Nostocales</taxon>
        <taxon>Nostocaceae</taxon>
        <taxon>Trichormus</taxon>
    </lineage>
</organism>
<feature type="transmembrane region" description="Helical" evidence="1">
    <location>
        <begin position="108"/>
        <end position="130"/>
    </location>
</feature>
<gene>
    <name evidence="2" type="ORF">GNE12_07420</name>
</gene>
<protein>
    <submittedName>
        <fullName evidence="2">PepSY domain-containing protein</fullName>
    </submittedName>
</protein>
<feature type="transmembrane region" description="Helical" evidence="1">
    <location>
        <begin position="163"/>
        <end position="186"/>
    </location>
</feature>
<keyword evidence="1" id="KW-0472">Membrane</keyword>
<proteinExistence type="predicted"/>
<evidence type="ECO:0000313" key="2">
    <source>
        <dbReference type="EMBL" id="MBC1301746.1"/>
    </source>
</evidence>
<evidence type="ECO:0000313" key="3">
    <source>
        <dbReference type="Proteomes" id="UP000570851"/>
    </source>
</evidence>
<keyword evidence="1" id="KW-0812">Transmembrane</keyword>
<feature type="transmembrane region" description="Helical" evidence="1">
    <location>
        <begin position="68"/>
        <end position="88"/>
    </location>
</feature>
<comment type="caution">
    <text evidence="2">The sequence shown here is derived from an EMBL/GenBank/DDBJ whole genome shotgun (WGS) entry which is preliminary data.</text>
</comment>
<dbReference type="Proteomes" id="UP000570851">
    <property type="component" value="Unassembled WGS sequence"/>
</dbReference>
<dbReference type="InterPro" id="IPR005625">
    <property type="entry name" value="PepSY-ass_TM"/>
</dbReference>
<accession>A0ABR6S5S6</accession>
<feature type="transmembrane region" description="Helical" evidence="1">
    <location>
        <begin position="20"/>
        <end position="38"/>
    </location>
</feature>
<dbReference type="Pfam" id="PF03929">
    <property type="entry name" value="PepSY_TM"/>
    <property type="match status" value="1"/>
</dbReference>
<evidence type="ECO:0000256" key="1">
    <source>
        <dbReference type="SAM" id="Phobius"/>
    </source>
</evidence>
<sequence>MVKINQSREFRKLHRRIAPILFIPLLLSALTGIAYRLGRSWFGIPKDTAEIFLAIHQGTFLGKPLEPVYVSLVGLGLVGLVITGFGMIRKSKQSRLNKAQSKLTVRTIHSIVAPIIFLPLLASAVTGIAYRVGESWLGLPEEQIELLMTIHQGSYFGSFGKPIYVFLVGLGLIAMLFTGISMTGIFRKRRSPVSESEQIDD</sequence>
<name>A0ABR6S5S6_ANAVA</name>
<dbReference type="RefSeq" id="WP_011320772.1">
    <property type="nucleotide sequence ID" value="NZ_JACKZP010000019.1"/>
</dbReference>
<dbReference type="EMBL" id="JACKZP010000019">
    <property type="protein sequence ID" value="MBC1301746.1"/>
    <property type="molecule type" value="Genomic_DNA"/>
</dbReference>
<dbReference type="GeneID" id="58721627"/>
<keyword evidence="1" id="KW-1133">Transmembrane helix</keyword>